<reference evidence="2" key="1">
    <citation type="submission" date="2014-04" db="EMBL/GenBank/DDBJ databases">
        <title>Evolutionary Origins and Diversification of the Mycorrhizal Mutualists.</title>
        <authorList>
            <consortium name="DOE Joint Genome Institute"/>
            <consortium name="Mycorrhizal Genomics Consortium"/>
            <person name="Kohler A."/>
            <person name="Kuo A."/>
            <person name="Nagy L.G."/>
            <person name="Floudas D."/>
            <person name="Copeland A."/>
            <person name="Barry K.W."/>
            <person name="Cichocki N."/>
            <person name="Veneault-Fourrey C."/>
            <person name="LaButti K."/>
            <person name="Lindquist E.A."/>
            <person name="Lipzen A."/>
            <person name="Lundell T."/>
            <person name="Morin E."/>
            <person name="Murat C."/>
            <person name="Riley R."/>
            <person name="Ohm R."/>
            <person name="Sun H."/>
            <person name="Tunlid A."/>
            <person name="Henrissat B."/>
            <person name="Grigoriev I.V."/>
            <person name="Hibbett D.S."/>
            <person name="Martin F."/>
        </authorList>
    </citation>
    <scope>NUCLEOTIDE SEQUENCE [LARGE SCALE GENOMIC DNA]</scope>
    <source>
        <strain evidence="2">FD-334 SS-4</strain>
    </source>
</reference>
<dbReference type="GO" id="GO:0030139">
    <property type="term" value="C:endocytic vesicle"/>
    <property type="evidence" value="ECO:0007669"/>
    <property type="project" value="TreeGrafter"/>
</dbReference>
<dbReference type="PANTHER" id="PTHR21663:SF0">
    <property type="entry name" value="HEAT REPEAT-CONTAINING PROTEIN 5B"/>
    <property type="match status" value="1"/>
</dbReference>
<dbReference type="PANTHER" id="PTHR21663">
    <property type="entry name" value="HYPOTHETICAL HEAT DOMAIN-CONTAINING"/>
    <property type="match status" value="1"/>
</dbReference>
<dbReference type="InterPro" id="IPR016024">
    <property type="entry name" value="ARM-type_fold"/>
</dbReference>
<dbReference type="GO" id="GO:0005829">
    <property type="term" value="C:cytosol"/>
    <property type="evidence" value="ECO:0007669"/>
    <property type="project" value="GOC"/>
</dbReference>
<dbReference type="GO" id="GO:0005794">
    <property type="term" value="C:Golgi apparatus"/>
    <property type="evidence" value="ECO:0007669"/>
    <property type="project" value="TreeGrafter"/>
</dbReference>
<dbReference type="SUPFAM" id="SSF48371">
    <property type="entry name" value="ARM repeat"/>
    <property type="match status" value="1"/>
</dbReference>
<proteinExistence type="predicted"/>
<evidence type="ECO:0000313" key="2">
    <source>
        <dbReference type="Proteomes" id="UP000054270"/>
    </source>
</evidence>
<dbReference type="GO" id="GO:0008104">
    <property type="term" value="P:intracellular protein localization"/>
    <property type="evidence" value="ECO:0007669"/>
    <property type="project" value="TreeGrafter"/>
</dbReference>
<dbReference type="OrthoDB" id="192608at2759"/>
<dbReference type="AlphaFoldDB" id="A0A0D2N7N6"/>
<dbReference type="GO" id="GO:0016020">
    <property type="term" value="C:membrane"/>
    <property type="evidence" value="ECO:0007669"/>
    <property type="project" value="TreeGrafter"/>
</dbReference>
<accession>A0A0D2N7N6</accession>
<gene>
    <name evidence="1" type="ORF">HYPSUDRAFT_208173</name>
</gene>
<dbReference type="Gene3D" id="1.25.10.10">
    <property type="entry name" value="Leucine-rich Repeat Variant"/>
    <property type="match status" value="1"/>
</dbReference>
<dbReference type="STRING" id="945553.A0A0D2N7N6"/>
<dbReference type="GO" id="GO:0006897">
    <property type="term" value="P:endocytosis"/>
    <property type="evidence" value="ECO:0007669"/>
    <property type="project" value="TreeGrafter"/>
</dbReference>
<organism evidence="1 2">
    <name type="scientific">Hypholoma sublateritium (strain FD-334 SS-4)</name>
    <dbReference type="NCBI Taxonomy" id="945553"/>
    <lineage>
        <taxon>Eukaryota</taxon>
        <taxon>Fungi</taxon>
        <taxon>Dikarya</taxon>
        <taxon>Basidiomycota</taxon>
        <taxon>Agaricomycotina</taxon>
        <taxon>Agaricomycetes</taxon>
        <taxon>Agaricomycetidae</taxon>
        <taxon>Agaricales</taxon>
        <taxon>Agaricineae</taxon>
        <taxon>Strophariaceae</taxon>
        <taxon>Hypholoma</taxon>
    </lineage>
</organism>
<dbReference type="InterPro" id="IPR011989">
    <property type="entry name" value="ARM-like"/>
</dbReference>
<protein>
    <submittedName>
        <fullName evidence="1">Uncharacterized protein</fullName>
    </submittedName>
</protein>
<dbReference type="GO" id="GO:0042147">
    <property type="term" value="P:retrograde transport, endosome to Golgi"/>
    <property type="evidence" value="ECO:0007669"/>
    <property type="project" value="TreeGrafter"/>
</dbReference>
<sequence length="295" mass="32301">MSSNKSKSTRSLEELHASIYFTSQIKDLVDQVVNNRNPNGRAGCALAFGSIYSHVVGLATGPLLMIKTAVNVLISLINDTHYVVHFRALNALARVIDAASLAYAPMYPALASINALYQLVQKDALSMLKLGGDQLVGDLFGMLDDDSSVRGARNVISSWLQQTVIYNPSAWIDLCQRIMARRTASQQVADAATRQDLRDDEVESLNAGLSQDSKAGGRSHLTSRWRTQLFALQCLHEICVIVANSERRKHLDTIVARAQGIPSAGLLFSRVSDLIKMDFTASTAYVRRVATYASE</sequence>
<name>A0A0D2N7N6_HYPSF</name>
<dbReference type="EMBL" id="KN817654">
    <property type="protein sequence ID" value="KJA15114.1"/>
    <property type="molecule type" value="Genomic_DNA"/>
</dbReference>
<keyword evidence="2" id="KW-1185">Reference proteome</keyword>
<evidence type="ECO:0000313" key="1">
    <source>
        <dbReference type="EMBL" id="KJA15114.1"/>
    </source>
</evidence>
<dbReference type="Proteomes" id="UP000054270">
    <property type="component" value="Unassembled WGS sequence"/>
</dbReference>
<dbReference type="InterPro" id="IPR040108">
    <property type="entry name" value="Laa1/Sip1/HEATR5"/>
</dbReference>